<proteinExistence type="predicted"/>
<evidence type="ECO:0000313" key="2">
    <source>
        <dbReference type="EMBL" id="MBW0486988.1"/>
    </source>
</evidence>
<feature type="region of interest" description="Disordered" evidence="1">
    <location>
        <begin position="312"/>
        <end position="365"/>
    </location>
</feature>
<dbReference type="Proteomes" id="UP000765509">
    <property type="component" value="Unassembled WGS sequence"/>
</dbReference>
<name>A0A9Q3CQB2_9BASI</name>
<dbReference type="EMBL" id="AVOT02008908">
    <property type="protein sequence ID" value="MBW0486988.1"/>
    <property type="molecule type" value="Genomic_DNA"/>
</dbReference>
<comment type="caution">
    <text evidence="2">The sequence shown here is derived from an EMBL/GenBank/DDBJ whole genome shotgun (WGS) entry which is preliminary data.</text>
</comment>
<keyword evidence="3" id="KW-1185">Reference proteome</keyword>
<evidence type="ECO:0000313" key="3">
    <source>
        <dbReference type="Proteomes" id="UP000765509"/>
    </source>
</evidence>
<feature type="region of interest" description="Disordered" evidence="1">
    <location>
        <begin position="1"/>
        <end position="22"/>
    </location>
</feature>
<accession>A0A9Q3CQB2</accession>
<feature type="compositionally biased region" description="Basic and acidic residues" evidence="1">
    <location>
        <begin position="329"/>
        <end position="338"/>
    </location>
</feature>
<reference evidence="2" key="1">
    <citation type="submission" date="2021-03" db="EMBL/GenBank/DDBJ databases">
        <title>Draft genome sequence of rust myrtle Austropuccinia psidii MF-1, a brazilian biotype.</title>
        <authorList>
            <person name="Quecine M.C."/>
            <person name="Pachon D.M.R."/>
            <person name="Bonatelli M.L."/>
            <person name="Correr F.H."/>
            <person name="Franceschini L.M."/>
            <person name="Leite T.F."/>
            <person name="Margarido G.R.A."/>
            <person name="Almeida C.A."/>
            <person name="Ferrarezi J.A."/>
            <person name="Labate C.A."/>
        </authorList>
    </citation>
    <scope>NUCLEOTIDE SEQUENCE</scope>
    <source>
        <strain evidence="2">MF-1</strain>
    </source>
</reference>
<feature type="compositionally biased region" description="Polar residues" evidence="1">
    <location>
        <begin position="348"/>
        <end position="360"/>
    </location>
</feature>
<evidence type="ECO:0000256" key="1">
    <source>
        <dbReference type="SAM" id="MobiDB-lite"/>
    </source>
</evidence>
<organism evidence="2 3">
    <name type="scientific">Austropuccinia psidii MF-1</name>
    <dbReference type="NCBI Taxonomy" id="1389203"/>
    <lineage>
        <taxon>Eukaryota</taxon>
        <taxon>Fungi</taxon>
        <taxon>Dikarya</taxon>
        <taxon>Basidiomycota</taxon>
        <taxon>Pucciniomycotina</taxon>
        <taxon>Pucciniomycetes</taxon>
        <taxon>Pucciniales</taxon>
        <taxon>Sphaerophragmiaceae</taxon>
        <taxon>Austropuccinia</taxon>
    </lineage>
</organism>
<sequence>MSQFAEKTQKQFAEPQASHERMKTLAASMDKIFKTLQEGHAKLTKVSEEKNKRLNQVLEEQHHSKRDRDCLDQDINKLFNVYHNRKPQPKGHVVDTAYHQEDIKPDAILVNKPRSPSKYQDGENMSYCEKETLKQLPKASGWPKFSGTGEYDLMELIHYIDGLFIDVPSIPYYWITARLKTAFKGHASIWYTEMKEINGRRNWPWWKSQVIQNYSNATWIWHKTIQSKRLKAIDPQMNTQMSNHKLLKQTPGELEHAVKCRSNQIGTPDDISKTLQDLRKRKNIGKYSPHKSNHYASKFPKAKKIYAIEKVPEEEFPTEDSESDSMGDAIREQSDEKRPKRGIPSTVPRGNTTRNSGNSVRSRHATRHCKKIFCKNTQDEQTFLVTQTRGMAYIHGTATKMTVCVDNA</sequence>
<protein>
    <submittedName>
        <fullName evidence="2">Uncharacterized protein</fullName>
    </submittedName>
</protein>
<feature type="compositionally biased region" description="Acidic residues" evidence="1">
    <location>
        <begin position="314"/>
        <end position="325"/>
    </location>
</feature>
<dbReference type="AlphaFoldDB" id="A0A9Q3CQB2"/>
<gene>
    <name evidence="2" type="ORF">O181_026703</name>
</gene>